<keyword evidence="5" id="KW-1185">Reference proteome</keyword>
<accession>A0A363P092</accession>
<evidence type="ECO:0000313" key="5">
    <source>
        <dbReference type="Proteomes" id="UP000250831"/>
    </source>
</evidence>
<dbReference type="PANTHER" id="PTHR45586:SF1">
    <property type="entry name" value="LIPOPOLYSACCHARIDE ASSEMBLY PROTEIN B"/>
    <property type="match status" value="1"/>
</dbReference>
<dbReference type="Pfam" id="PF19413">
    <property type="entry name" value="YaiO"/>
    <property type="match status" value="1"/>
</dbReference>
<evidence type="ECO:0000256" key="1">
    <source>
        <dbReference type="ARBA" id="ARBA00022737"/>
    </source>
</evidence>
<protein>
    <recommendedName>
        <fullName evidence="3">YaiO beta-barrel domain-containing protein</fullName>
    </recommendedName>
</protein>
<evidence type="ECO:0000259" key="3">
    <source>
        <dbReference type="Pfam" id="PF19413"/>
    </source>
</evidence>
<dbReference type="OrthoDB" id="691989at2"/>
<proteinExistence type="predicted"/>
<dbReference type="InterPro" id="IPR011990">
    <property type="entry name" value="TPR-like_helical_dom_sf"/>
</dbReference>
<dbReference type="Gene3D" id="1.25.40.10">
    <property type="entry name" value="Tetratricopeptide repeat domain"/>
    <property type="match status" value="1"/>
</dbReference>
<dbReference type="PANTHER" id="PTHR45586">
    <property type="entry name" value="TPR REPEAT-CONTAINING PROTEIN PA4667"/>
    <property type="match status" value="1"/>
</dbReference>
<evidence type="ECO:0000256" key="2">
    <source>
        <dbReference type="ARBA" id="ARBA00022803"/>
    </source>
</evidence>
<organism evidence="4 5">
    <name type="scientific">Sphingobacterium athyrii</name>
    <dbReference type="NCBI Taxonomy" id="2152717"/>
    <lineage>
        <taxon>Bacteria</taxon>
        <taxon>Pseudomonadati</taxon>
        <taxon>Bacteroidota</taxon>
        <taxon>Sphingobacteriia</taxon>
        <taxon>Sphingobacteriales</taxon>
        <taxon>Sphingobacteriaceae</taxon>
        <taxon>Sphingobacterium</taxon>
    </lineage>
</organism>
<dbReference type="EMBL" id="QCXX01000001">
    <property type="protein sequence ID" value="PUV26417.1"/>
    <property type="molecule type" value="Genomic_DNA"/>
</dbReference>
<evidence type="ECO:0000313" key="4">
    <source>
        <dbReference type="EMBL" id="PUV26417.1"/>
    </source>
</evidence>
<dbReference type="NCBIfam" id="TIGR04390">
    <property type="entry name" value="OMP_YaiO_dom"/>
    <property type="match status" value="1"/>
</dbReference>
<feature type="domain" description="YaiO beta-barrel" evidence="3">
    <location>
        <begin position="301"/>
        <end position="456"/>
    </location>
</feature>
<sequence length="517" mass="59920">MGLKNRAMKKLLILMVVFLQSLLAYTISAQVIWQNKKCDVDSLVPQAISYLHEGKLDQSVMLSRTVLVKYPQYTDFNYILGLSYQKMGRGDWAVPYFEKVMANDAKYKDCYSPLALLYEAKGDLDKADKVWQLARTRFPDDMELAAAYREYEARSMRNAVNNNIDNWYKEGLKCISRGELQKAISISDSMQRADAGDNRYLYLRSSAYMSVNDYNKAKSGYEMLWDKGDSTVFIQEQLANIAVANKDYQTALTYMQRLSRQSPQVERYRQQAKVYRENLPYSFYVGLNHTQSAQDRPNGHFFISGVEYGKKVGTKGMFIGQFNYGNRRGEKGYQVGLDAWLNYSAKIYAYHHLSWADGTVFPTWRAAYSLYREAGPWLFDVGGRYVRSADHNGNYGMVASVGRYLGPTFVYLRGFLLHDEQRWNQAYSLAVRHYYNSEKPNSYVTVIANIGTSPDDPSRYQFLNDRFGFLSRSVNAGWQHRIESWGFTLMGGWSYYKVAENRFINQYDLNLSLRKYF</sequence>
<comment type="caution">
    <text evidence="4">The sequence shown here is derived from an EMBL/GenBank/DDBJ whole genome shotgun (WGS) entry which is preliminary data.</text>
</comment>
<keyword evidence="2" id="KW-0802">TPR repeat</keyword>
<dbReference type="InterPro" id="IPR051012">
    <property type="entry name" value="CellSynth/LPSAsmb/PSIAsmb"/>
</dbReference>
<dbReference type="SUPFAM" id="SSF48452">
    <property type="entry name" value="TPR-like"/>
    <property type="match status" value="2"/>
</dbReference>
<name>A0A363P092_9SPHI</name>
<reference evidence="4 5" key="1">
    <citation type="submission" date="2018-04" db="EMBL/GenBank/DDBJ databases">
        <title>Sphingobacterium sp. M46 Genome.</title>
        <authorList>
            <person name="Cheng J."/>
            <person name="Li Y."/>
        </authorList>
    </citation>
    <scope>NUCLEOTIDE SEQUENCE [LARGE SCALE GENOMIC DNA]</scope>
    <source>
        <strain evidence="4 5">M46</strain>
    </source>
</reference>
<dbReference type="AlphaFoldDB" id="A0A363P092"/>
<dbReference type="Proteomes" id="UP000250831">
    <property type="component" value="Unassembled WGS sequence"/>
</dbReference>
<keyword evidence="1" id="KW-0677">Repeat</keyword>
<gene>
    <name evidence="4" type="ORF">DCO56_05605</name>
</gene>
<dbReference type="InterPro" id="IPR030887">
    <property type="entry name" value="Beta-barrel_YaiO"/>
</dbReference>